<dbReference type="Pfam" id="PF03372">
    <property type="entry name" value="Exo_endo_phos"/>
    <property type="match status" value="1"/>
</dbReference>
<dbReference type="Pfam" id="PF05183">
    <property type="entry name" value="RdRP"/>
    <property type="match status" value="1"/>
</dbReference>
<feature type="compositionally biased region" description="Low complexity" evidence="6">
    <location>
        <begin position="322"/>
        <end position="337"/>
    </location>
</feature>
<feature type="transmembrane region" description="Helical" evidence="7">
    <location>
        <begin position="3200"/>
        <end position="3221"/>
    </location>
</feature>
<organism evidence="9 10">
    <name type="scientific">Symbiodinium microadriaticum</name>
    <name type="common">Dinoflagellate</name>
    <name type="synonym">Zooxanthella microadriatica</name>
    <dbReference type="NCBI Taxonomy" id="2951"/>
    <lineage>
        <taxon>Eukaryota</taxon>
        <taxon>Sar</taxon>
        <taxon>Alveolata</taxon>
        <taxon>Dinophyceae</taxon>
        <taxon>Suessiales</taxon>
        <taxon>Symbiodiniaceae</taxon>
        <taxon>Symbiodinium</taxon>
    </lineage>
</organism>
<feature type="region of interest" description="Disordered" evidence="6">
    <location>
        <begin position="1308"/>
        <end position="1329"/>
    </location>
</feature>
<dbReference type="SUPFAM" id="SSF56672">
    <property type="entry name" value="DNA/RNA polymerases"/>
    <property type="match status" value="1"/>
</dbReference>
<evidence type="ECO:0000313" key="9">
    <source>
        <dbReference type="EMBL" id="OLP94270.1"/>
    </source>
</evidence>
<comment type="subcellular location">
    <subcellularLocation>
        <location evidence="1">Membrane</location>
        <topology evidence="1">Multi-pass membrane protein</topology>
    </subcellularLocation>
</comment>
<sequence length="4461" mass="493971">MQDLYHQPYQLYFAPQGPEHPRITEAMQAAAKMLVALLLIVPCHSLLTFNSEEAKARPVTKVLGLLQGMKDQLETEAKEEEELMDKYNCWCKENSEGKATSVDAAEAQIKEMEGKVDALKATSAGLSTEPGTLEDPFKVSMDESEVMRNKQIEQFLQDESELENSVEEAERHGDTSLLQTSQQQAIVQTVQRLLAKQSSHLRKDHSRKVAQLLQDPSSTVYVEEALTDLQTDFETGLADLKDQESTHKSDYEKMMLAQDKHSPWQLADMADFKLKVDESNKATELPLLRVCGTVQQNPHMRAFWGSVFSFLLRNPAQEWTTSAPVSSTASPTPRASSNPHNPAGNKGKNEALRSVKLEPRRTGVPVQQDKWHEVKWLPRVSDWSHDLTDNLALSRGPEQFASNLEQDQGEAHIVYVESETDFNEVVALAQAERNPMVQVIMLSNIHLEDPSALRCRVPGTFRGSLQSRSCWCRSVGSGPELANRQVIVSESLRKKATVADPKHKQQKPVSRAGFVICLTAPMPYQDCTWSQWETLTSNAGAMARQWAVLVACVATLRSELICIALVATGAMLYGTFSLEIVSLLDGWPTWVQASFQNDEAASATVATGNGGCAKATVQNRPQLESETSLEAKVSQRPFEVASAGEQSPKQGMSFQLQLRRATVHGAVHGAVYADAENFEGHVSKHTNADFTKIGDTLRHDAWLGVRVGEAANPGPVGPGDTISALLAGLRHDAWLGTRVGEASNPGPKHPKHLRSGLTKGDVRRLVKTMVFELASQFFGQHGGMPFGPSAVTAPVQAPSAWEQKGKAKGKGTGTPRDLATWQDGRGQARGKGPNATHDISSPSQRKGQAQGKDAGAKGEHAGFKGLLKGNKGSKGADFAVAGSLDGMDSGACRVPRESFAQSGEDLGLQSCKGEANSKGKGASRWSRSRLGPESSACPPGPKGRRWQKGWQTVRWQLRAGDLNFSKVVTDAETLEKDLDSGEPVLAFAEDETQLQEFSGLMRGGCHADSLLVFSGEACAVTDSLAQDFPVERRSLPGQLRGQLKLRRCWVVAWHRGKPTLGDLPLDVEVDFIKTKAPAKRNLREESVVVRASSFQRFATADRWKKVQHRPGAQLRDWAARVGVPPADILDTWGWERGGSPDDGVIKGLMRLSPTAARALVAAGGRSLGDTTWFLQPLRWQDLTLAQPALLWQAPLQDEAADAYLRRVVSSSHDQGLHFDGRRLALRVDPRDPRNAPRPTVWNLRHAPALWHVEEIEEVLHGVGFTQVEVLAKSRDRRNVSWTFRAMRNDRREYVPIVVEDEEGPFELEAARQRRKPKDAPTQPIRDARRQSVSFDLQELLCPTAAKGGGKAVNSKRKGTGTPARTVTVTAASADAATLAPTSGLDLLDLDLEGRDEDTPMAGAATFGSGAKRSVTDSTEAPDKDSAKKPRQPLKATLPAGAVIEENEGQGNCLPAAIAQALSEFTGRPRSHRGVRRSMVEWMRAHSLHLQPLWDQRNVKDETTTCSFVEYLSQVEQVNAYCGFLEVYALSKGLPANILVIDETAGHHIRFASQSDADPFIVLRFAAKHYEWVRCDAAALVEIWTGAAAGKTVGGRGGGTTEVCRTSATDSPLQSPRFMQVSTDSEAESSGQAKAGDPQSLTQADGVEAGPPFVLAGFMQVPTDTEAEYPHQAHVAGPQTFMQIDSASEIGTTAHGPAKRPSQDPEIFSATCKRQRMANSVCSLQTCTSAVPTKPNSTTVAAGARKPARDTWTWFCELCRFTVRAPTKGQASQGRNNHLNRVHPSLSKEERAKLHKVRVEAEVVTPYKGELQVGGWMCFNCKRVLPPLSHSDRQASIRMHMKSCYGSRCPSHGENARRVFVSMGGTCNKGKKPSPKAFSTAIVVNKKLRELRETSPHRLQLVGSFGRFYAITCLKCCARWKNLYCCLQDHRNPVCCRDNRATNLQRFAKQRGFLPKGVPKLFLETWKLRPSEAALVRPCASLDPTKVAASAGHDLVCIQGESRQANSVKAGYRRCFTCRTCTQQWRSKAQVLQKAKQTPCGAKAREKALRAKVRFWARMSPKWRSNVAKAWSLSCKEKRAMDAAVMPTRRKDSWIRDLTQENIHPQPGPSLSLWSLNSQGATHAWKLLDKIEEERPHMVAWQEPNHDPAQAEQMLIRLGLCRYRAWHQPGSRTDTNRGGLLVAVRDDMRASLCHQSVGEFGNLLTLNLDAWLLTVVWRRPSPDTGDASFVQALAEHHALAHGHPGPWAAIGDWNWCPDEHVFLQGDEFSASVVMDENGCPRPTRREGRAIDYLIAQHLQAPEPSLDDEIFGDHFLFRVHVVQQDETLHSRRVMCPTASYLPPNGMSSDDWKAAVARAWGKYDVLVSSTEEEWQAFCAHAESAFYAASLSCRSLSTPPVSRPKGSLPCFVQAYDSRKRPLRRSFAARSMAKFCGRVQELRRLLALDQDTTAIRRKLDVHWPRDVPRDCPWPKVEEHAHRLLDEYTQAETRKVLQSWRAEMAKCGRRATRWLKQDHLAPTPSLWIETEPADIPEGKPTVTKDAKTGYSSCSVEENFHFLRTFWQRYWGRPCVARRAEVITEWAQAVGPTPRLVWQELRGSELAAVAASMAGSAAGPCGWTGDEAAAMPLAAWDTLAELCQRWLRRGQIPKVFSHMRQVHVPKQGALVQPGCADVAKLRPIVVQSVVWRIICSALIRRQSTRDWALQCVPDTCYGGLKGREALQAVIALAEHHAEHKGPIIALDLEKAFDTVDPRLALDVLARAGAPRQWLSLVKRVWLHQTRWIQYAGHTHETPAQVKRSIPQGDALSPLALILLLAAPVKDVEAHEAACGLLQSNFVDDRAASCRTAAQAHRYMQRWTRWSARFGLLENFDKMEVMTSERHFGELRRLGFAAKCLKTAIRVLGVDLTARLQDTVRPTAEKRNEEGKAVTARLMRMPASLHVKRKLWSSRVLSKISWGRGLRLPRADEISQFSSLYKRVTRRPSLASPWLTSLFEGPSQSHEFRAGFQAAKALWRAVLKRPMLWEVSVRKNTWQGEVRHWLSKLGWRTTAPWQWQHLACGYFDMSRPPRPDADHRIRESWRRAQFAKFLDQGRHELEGISVPAYCEQTVKRTSAAFRQPIEHFRGILLRSELTYFQMDAADASALAGAFGLMNLFARSLGGITSDILFKYMGFRGRIWAQFLSLFFEAIFLFGFGLVDNSQPWHVALAVLVCFSVFVQMAEGTSYGIVPFMNRQQLAVVSALVGAGGNLGAVIAGFCFYRPIDDPLLPFQVHAGYVMFWALLSPCYYWSEHGGMFHGPAEVKTPEIKAAEETKAMRSQIDAGRSQERAQTQQAIKDSRETMGEDIAFAKDVKEKCAKKAKEWEKRQKTRADETQSVAKAIEVLSDDASHVGTRDANARAARAAEMLTTVGKKLDQRLVTLGLEAKIDGFTKVKGKIDTLIANLKKEQVDEVEKKDYCIAQFQKNKLATDKKTSIAKKLGAKAEEQKMKMQKASEAMDALKSDIEELKKQQTLVSQNREKDSNQWADELTEPDYQGFCPVLVLRVVRGEGESSPSTRADNMSTIVLLDSFWEGLATPGAEPPAVLLGVEGFHEDKWTAAVAKLYPKSLTSYLNGLPTKLPGKLVKDLKPFARLPVPERAAHLQKLGIYLAYDEDVVDSGDSAEAVVAPPEDCLSEVDYDPSDLEDEAAALVSGPVTVTPALKRRRLSEKSSPPCFVPAEMLAVIPELLDDSDMARSLGVPIFSVNFGPTRRKPRLLRPLVITGVPAIARPVLQALSGKESGQMYYASKPLSASSSAMRVLQAAPDLQTAYSRLPLLLSPSKPRSLSRVTVKLVEDDFYQADATTDGASDIGWEDAQRLGLLSCGPPQRGTYVLYSPEQFRGMFRLGVDHDVLGKGMLMVDHTRPSHFHLRRSCKKLDMHFPSETCSSHLGLHITKNTEQARRAAHVNCQVTAALAMRALSNSNRAGREAAMALLEVLLTTLRKATVRHCVGTAWGLAKEKALSPPASALKHLTVAQQCREVCAHAAEAEEENTRLKRVPASTIRVQHSSGTDEPATDMDRLTTMVEEQGHCDLARGTKRALVGGGGALNGLLAQLRYDPQLELPGGSWILTALPDIWKKLKDKHCYIVANGKNVVGRVAVWRNPAVLPSDLETWEAIEWPREQWAVPNNCIVCSVLGAGVTALAGGDSDGDEVFATLNQDLVEFLEHTEAAVRTLDLAAASKPRKELVEEQRKCFSLRPDPTGEYIQHVLSVPTPNVRGQATAMAERCQQALLGNPDRQDLRDLMLRVGSLCHAAYDCPKKFSGEYVLMAIRGQMQAAKLSATQYPRSTWAGVFELASTGLPAYTRKPWTLVNLEKLRDADIPLGQVYLPSAASRVVLGKAAGQWVRPIWRSMKRYWRLAWRRESGTCPLVEIACFLHHKCGRASTRRELELTSEDVTVLQEALKRAHFGRDIDTLRALLDSTFF</sequence>
<feature type="region of interest" description="Disordered" evidence="6">
    <location>
        <begin position="1591"/>
        <end position="1646"/>
    </location>
</feature>
<dbReference type="Gene3D" id="3.90.70.80">
    <property type="match status" value="1"/>
</dbReference>
<feature type="region of interest" description="Disordered" evidence="6">
    <location>
        <begin position="789"/>
        <end position="868"/>
    </location>
</feature>
<dbReference type="GO" id="GO:0016020">
    <property type="term" value="C:membrane"/>
    <property type="evidence" value="ECO:0007669"/>
    <property type="project" value="UniProtKB-SubCell"/>
</dbReference>
<protein>
    <submittedName>
        <fullName evidence="9">High affinity nitrate transporter 2.5</fullName>
    </submittedName>
</protein>
<comment type="caution">
    <text evidence="9">The sequence shown here is derived from an EMBL/GenBank/DDBJ whole genome shotgun (WGS) entry which is preliminary data.</text>
</comment>
<dbReference type="Proteomes" id="UP000186817">
    <property type="component" value="Unassembled WGS sequence"/>
</dbReference>
<feature type="region of interest" description="Disordered" evidence="6">
    <location>
        <begin position="322"/>
        <end position="364"/>
    </location>
</feature>
<feature type="domain" description="Reverse transcriptase" evidence="8">
    <location>
        <begin position="2638"/>
        <end position="2904"/>
    </location>
</feature>
<keyword evidence="3 7" id="KW-1133">Transmembrane helix</keyword>
<dbReference type="Pfam" id="PF00078">
    <property type="entry name" value="RVT_1"/>
    <property type="match status" value="1"/>
</dbReference>
<feature type="compositionally biased region" description="Basic and acidic residues" evidence="6">
    <location>
        <begin position="347"/>
        <end position="361"/>
    </location>
</feature>
<feature type="compositionally biased region" description="Polar residues" evidence="6">
    <location>
        <begin position="1602"/>
        <end position="1613"/>
    </location>
</feature>
<dbReference type="InterPro" id="IPR043502">
    <property type="entry name" value="DNA/RNA_pol_sf"/>
</dbReference>
<feature type="compositionally biased region" description="Polar residues" evidence="6">
    <location>
        <begin position="1619"/>
        <end position="1631"/>
    </location>
</feature>
<dbReference type="SUPFAM" id="SSF103473">
    <property type="entry name" value="MFS general substrate transporter"/>
    <property type="match status" value="1"/>
</dbReference>
<dbReference type="EMBL" id="LSRX01000549">
    <property type="protein sequence ID" value="OLP94270.1"/>
    <property type="molecule type" value="Genomic_DNA"/>
</dbReference>
<dbReference type="SUPFAM" id="SSF54001">
    <property type="entry name" value="Cysteine proteinases"/>
    <property type="match status" value="1"/>
</dbReference>
<reference evidence="9 10" key="1">
    <citation type="submission" date="2016-02" db="EMBL/GenBank/DDBJ databases">
        <title>Genome analysis of coral dinoflagellate symbionts highlights evolutionary adaptations to a symbiotic lifestyle.</title>
        <authorList>
            <person name="Aranda M."/>
            <person name="Li Y."/>
            <person name="Liew Y.J."/>
            <person name="Baumgarten S."/>
            <person name="Simakov O."/>
            <person name="Wilson M."/>
            <person name="Piel J."/>
            <person name="Ashoor H."/>
            <person name="Bougouffa S."/>
            <person name="Bajic V.B."/>
            <person name="Ryu T."/>
            <person name="Ravasi T."/>
            <person name="Bayer T."/>
            <person name="Micklem G."/>
            <person name="Kim H."/>
            <person name="Bhak J."/>
            <person name="Lajeunesse T.C."/>
            <person name="Voolstra C.R."/>
        </authorList>
    </citation>
    <scope>NUCLEOTIDE SEQUENCE [LARGE SCALE GENOMIC DNA]</scope>
    <source>
        <strain evidence="9 10">CCMP2467</strain>
    </source>
</reference>
<dbReference type="Gene3D" id="3.60.10.10">
    <property type="entry name" value="Endonuclease/exonuclease/phosphatase"/>
    <property type="match status" value="1"/>
</dbReference>
<feature type="region of interest" description="Disordered" evidence="6">
    <location>
        <begin position="1394"/>
        <end position="1434"/>
    </location>
</feature>
<evidence type="ECO:0000256" key="7">
    <source>
        <dbReference type="SAM" id="Phobius"/>
    </source>
</evidence>
<feature type="region of interest" description="Disordered" evidence="6">
    <location>
        <begin position="1345"/>
        <end position="1364"/>
    </location>
</feature>
<feature type="coiled-coil region" evidence="5">
    <location>
        <begin position="3472"/>
        <end position="3513"/>
    </location>
</feature>
<dbReference type="InterPro" id="IPR044772">
    <property type="entry name" value="NO3_transporter"/>
</dbReference>
<evidence type="ECO:0000313" key="10">
    <source>
        <dbReference type="Proteomes" id="UP000186817"/>
    </source>
</evidence>
<dbReference type="InterPro" id="IPR036691">
    <property type="entry name" value="Endo/exonu/phosph_ase_sf"/>
</dbReference>
<keyword evidence="4 7" id="KW-0472">Membrane</keyword>
<dbReference type="InterPro" id="IPR057596">
    <property type="entry name" value="RDRP_core"/>
</dbReference>
<dbReference type="CDD" id="cd22744">
    <property type="entry name" value="OTU"/>
    <property type="match status" value="1"/>
</dbReference>
<keyword evidence="5" id="KW-0175">Coiled coil</keyword>
<feature type="region of interest" description="Disordered" evidence="6">
    <location>
        <begin position="903"/>
        <end position="946"/>
    </location>
</feature>
<evidence type="ECO:0000256" key="6">
    <source>
        <dbReference type="SAM" id="MobiDB-lite"/>
    </source>
</evidence>
<feature type="transmembrane region" description="Helical" evidence="7">
    <location>
        <begin position="3233"/>
        <end position="3253"/>
    </location>
</feature>
<proteinExistence type="predicted"/>
<keyword evidence="2 7" id="KW-0812">Transmembrane</keyword>
<dbReference type="InterPro" id="IPR003323">
    <property type="entry name" value="OTU_dom"/>
</dbReference>
<dbReference type="OrthoDB" id="408245at2759"/>
<dbReference type="PROSITE" id="PS50878">
    <property type="entry name" value="RT_POL"/>
    <property type="match status" value="1"/>
</dbReference>
<feature type="transmembrane region" description="Helical" evidence="7">
    <location>
        <begin position="3174"/>
        <end position="3194"/>
    </location>
</feature>
<gene>
    <name evidence="9" type="primary">NRT2.5</name>
    <name evidence="9" type="ORF">AK812_SmicGene23717</name>
</gene>
<name>A0A1Q9DGP5_SYMMI</name>
<accession>A0A1Q9DGP5</accession>
<evidence type="ECO:0000259" key="8">
    <source>
        <dbReference type="PROSITE" id="PS50878"/>
    </source>
</evidence>
<dbReference type="InterPro" id="IPR036259">
    <property type="entry name" value="MFS_trans_sf"/>
</dbReference>
<dbReference type="InterPro" id="IPR000477">
    <property type="entry name" value="RT_dom"/>
</dbReference>
<evidence type="ECO:0000256" key="4">
    <source>
        <dbReference type="ARBA" id="ARBA00023136"/>
    </source>
</evidence>
<dbReference type="InterPro" id="IPR005135">
    <property type="entry name" value="Endo/exonuclease/phosphatase"/>
</dbReference>
<dbReference type="Pfam" id="PF02338">
    <property type="entry name" value="OTU"/>
    <property type="match status" value="1"/>
</dbReference>
<dbReference type="InterPro" id="IPR038765">
    <property type="entry name" value="Papain-like_cys_pep_sf"/>
</dbReference>
<evidence type="ECO:0000256" key="2">
    <source>
        <dbReference type="ARBA" id="ARBA00022692"/>
    </source>
</evidence>
<dbReference type="GO" id="GO:0003968">
    <property type="term" value="F:RNA-directed RNA polymerase activity"/>
    <property type="evidence" value="ECO:0007669"/>
    <property type="project" value="InterPro"/>
</dbReference>
<dbReference type="Gene3D" id="1.20.1250.20">
    <property type="entry name" value="MFS general substrate transporter like domains"/>
    <property type="match status" value="1"/>
</dbReference>
<dbReference type="PANTHER" id="PTHR23515">
    <property type="entry name" value="HIGH-AFFINITY NITRATE TRANSPORTER 2.3"/>
    <property type="match status" value="1"/>
</dbReference>
<evidence type="ECO:0000256" key="1">
    <source>
        <dbReference type="ARBA" id="ARBA00004141"/>
    </source>
</evidence>
<evidence type="ECO:0000256" key="5">
    <source>
        <dbReference type="SAM" id="Coils"/>
    </source>
</evidence>
<dbReference type="SUPFAM" id="SSF56219">
    <property type="entry name" value="DNase I-like"/>
    <property type="match status" value="1"/>
</dbReference>
<dbReference type="GO" id="GO:0015112">
    <property type="term" value="F:nitrate transmembrane transporter activity"/>
    <property type="evidence" value="ECO:0007669"/>
    <property type="project" value="InterPro"/>
</dbReference>
<evidence type="ECO:0000256" key="3">
    <source>
        <dbReference type="ARBA" id="ARBA00022989"/>
    </source>
</evidence>
<feature type="coiled-coil region" evidence="5">
    <location>
        <begin position="63"/>
        <end position="172"/>
    </location>
</feature>
<keyword evidence="10" id="KW-1185">Reference proteome</keyword>
<feature type="compositionally biased region" description="Low complexity" evidence="6">
    <location>
        <begin position="844"/>
        <end position="853"/>
    </location>
</feature>